<dbReference type="EMBL" id="CP014476">
    <property type="protein sequence ID" value="AMK75900.1"/>
    <property type="molecule type" value="Genomic_DNA"/>
</dbReference>
<gene>
    <name evidence="1" type="ORF">JT25_005255</name>
</gene>
<reference evidence="1 2" key="1">
    <citation type="journal article" date="2015" name="Environ. Microbiol.">
        <title>Methane oxidation coupled to nitrate reduction under hypoxia by the Gammaproteobacterium Methylomonas denitrificans, sp. nov. type strain FJG1.</title>
        <authorList>
            <person name="Kits K.D."/>
            <person name="Klotz M.G."/>
            <person name="Stein L.Y."/>
        </authorList>
    </citation>
    <scope>NUCLEOTIDE SEQUENCE [LARGE SCALE GENOMIC DNA]</scope>
    <source>
        <strain evidence="1 2">FJG1</strain>
    </source>
</reference>
<evidence type="ECO:0000313" key="1">
    <source>
        <dbReference type="EMBL" id="AMK75900.1"/>
    </source>
</evidence>
<sequence>MSIYQKVKPPLRHQNRIAHHISATHAGKRPENDQSGSKAIVISARFDYCCRPKSAITARPD</sequence>
<name>A0A126T1D8_9GAMM</name>
<dbReference type="AlphaFoldDB" id="A0A126T1D8"/>
<evidence type="ECO:0000313" key="2">
    <source>
        <dbReference type="Proteomes" id="UP000030512"/>
    </source>
</evidence>
<dbReference type="Proteomes" id="UP000030512">
    <property type="component" value="Chromosome"/>
</dbReference>
<dbReference type="STRING" id="1538553.JT25_005255"/>
<organism evidence="1 2">
    <name type="scientific">Methylomonas denitrificans</name>
    <dbReference type="NCBI Taxonomy" id="1538553"/>
    <lineage>
        <taxon>Bacteria</taxon>
        <taxon>Pseudomonadati</taxon>
        <taxon>Pseudomonadota</taxon>
        <taxon>Gammaproteobacteria</taxon>
        <taxon>Methylococcales</taxon>
        <taxon>Methylococcaceae</taxon>
        <taxon>Methylomonas</taxon>
    </lineage>
</organism>
<protein>
    <submittedName>
        <fullName evidence="1">Uncharacterized protein</fullName>
    </submittedName>
</protein>
<keyword evidence="2" id="KW-1185">Reference proteome</keyword>
<dbReference type="KEGG" id="mdn:JT25_005255"/>
<accession>A0A126T1D8</accession>
<proteinExistence type="predicted"/>